<sequence length="107" mass="11680">MPHELNRTTTTPSSRHGLPSPGLDHQGELGRAPRALRDTGVTVDFAHPEQEVSRYALVVAPALFLLSEAARKHRICRPAWSDTPARPTPPVHRKDLVACQTPAPPTP</sequence>
<evidence type="ECO:0000256" key="1">
    <source>
        <dbReference type="SAM" id="MobiDB-lite"/>
    </source>
</evidence>
<comment type="caution">
    <text evidence="3">The sequence shown here is derived from an EMBL/GenBank/DDBJ whole genome shotgun (WGS) entry which is preliminary data.</text>
</comment>
<dbReference type="RefSeq" id="WP_392823951.1">
    <property type="nucleotide sequence ID" value="NZ_JBICYV010000023.1"/>
</dbReference>
<keyword evidence="4" id="KW-1185">Reference proteome</keyword>
<dbReference type="SUPFAM" id="SSF52317">
    <property type="entry name" value="Class I glutamine amidotransferase-like"/>
    <property type="match status" value="1"/>
</dbReference>
<dbReference type="InterPro" id="IPR029062">
    <property type="entry name" value="Class_I_gatase-like"/>
</dbReference>
<dbReference type="Pfam" id="PF08532">
    <property type="entry name" value="Glyco_hydro_42M"/>
    <property type="match status" value="1"/>
</dbReference>
<dbReference type="Gene3D" id="3.40.50.880">
    <property type="match status" value="1"/>
</dbReference>
<dbReference type="EMBL" id="JBICYV010000023">
    <property type="protein sequence ID" value="MFG3015842.1"/>
    <property type="molecule type" value="Genomic_DNA"/>
</dbReference>
<organism evidence="3 4">
    <name type="scientific">Streptomyces cinerochromogenes</name>
    <dbReference type="NCBI Taxonomy" id="66422"/>
    <lineage>
        <taxon>Bacteria</taxon>
        <taxon>Bacillati</taxon>
        <taxon>Actinomycetota</taxon>
        <taxon>Actinomycetes</taxon>
        <taxon>Kitasatosporales</taxon>
        <taxon>Streptomycetaceae</taxon>
        <taxon>Streptomyces</taxon>
    </lineage>
</organism>
<accession>A0ABW7BF69</accession>
<evidence type="ECO:0000259" key="2">
    <source>
        <dbReference type="Pfam" id="PF08532"/>
    </source>
</evidence>
<reference evidence="3 4" key="1">
    <citation type="submission" date="2024-10" db="EMBL/GenBank/DDBJ databases">
        <title>The Natural Products Discovery Center: Release of the First 8490 Sequenced Strains for Exploring Actinobacteria Biosynthetic Diversity.</title>
        <authorList>
            <person name="Kalkreuter E."/>
            <person name="Kautsar S.A."/>
            <person name="Yang D."/>
            <person name="Bader C.D."/>
            <person name="Teijaro C.N."/>
            <person name="Fluegel L."/>
            <person name="Davis C.M."/>
            <person name="Simpson J.R."/>
            <person name="Lauterbach L."/>
            <person name="Steele A.D."/>
            <person name="Gui C."/>
            <person name="Meng S."/>
            <person name="Li G."/>
            <person name="Viehrig K."/>
            <person name="Ye F."/>
            <person name="Su P."/>
            <person name="Kiefer A.F."/>
            <person name="Nichols A."/>
            <person name="Cepeda A.J."/>
            <person name="Yan W."/>
            <person name="Fan B."/>
            <person name="Jiang Y."/>
            <person name="Adhikari A."/>
            <person name="Zheng C.-J."/>
            <person name="Schuster L."/>
            <person name="Cowan T.M."/>
            <person name="Smanski M.J."/>
            <person name="Chevrette M.G."/>
            <person name="De Carvalho L.P.S."/>
            <person name="Shen B."/>
        </authorList>
    </citation>
    <scope>NUCLEOTIDE SEQUENCE [LARGE SCALE GENOMIC DNA]</scope>
    <source>
        <strain evidence="3 4">NPDC048320</strain>
    </source>
</reference>
<dbReference type="Proteomes" id="UP001604267">
    <property type="component" value="Unassembled WGS sequence"/>
</dbReference>
<gene>
    <name evidence="3" type="ORF">ACGFZB_36445</name>
</gene>
<feature type="region of interest" description="Disordered" evidence="1">
    <location>
        <begin position="1"/>
        <end position="32"/>
    </location>
</feature>
<evidence type="ECO:0000313" key="4">
    <source>
        <dbReference type="Proteomes" id="UP001604267"/>
    </source>
</evidence>
<feature type="domain" description="Beta-galactosidase trimerisation" evidence="2">
    <location>
        <begin position="21"/>
        <end position="72"/>
    </location>
</feature>
<dbReference type="CDD" id="cd03143">
    <property type="entry name" value="A4_beta-galactosidase_middle_domain"/>
    <property type="match status" value="1"/>
</dbReference>
<dbReference type="InterPro" id="IPR013738">
    <property type="entry name" value="Beta_galactosidase_Trimer"/>
</dbReference>
<protein>
    <submittedName>
        <fullName evidence="3">Beta-galactosidase trimerization domain-containing protein</fullName>
    </submittedName>
</protein>
<proteinExistence type="predicted"/>
<name>A0ABW7BF69_9ACTN</name>
<evidence type="ECO:0000313" key="3">
    <source>
        <dbReference type="EMBL" id="MFG3015842.1"/>
    </source>
</evidence>